<keyword evidence="7" id="KW-1185">Reference proteome</keyword>
<dbReference type="Pfam" id="PF09273">
    <property type="entry name" value="Rubis-subs-bind"/>
    <property type="match status" value="1"/>
</dbReference>
<evidence type="ECO:0000313" key="7">
    <source>
        <dbReference type="Proteomes" id="UP001176517"/>
    </source>
</evidence>
<feature type="compositionally biased region" description="Basic and acidic residues" evidence="4">
    <location>
        <begin position="560"/>
        <end position="577"/>
    </location>
</feature>
<dbReference type="InterPro" id="IPR046341">
    <property type="entry name" value="SET_dom_sf"/>
</dbReference>
<reference evidence="6" key="1">
    <citation type="journal article" date="2023" name="PhytoFront">
        <title>Draft Genome Resources of Seven Strains of Tilletia horrida, Causal Agent of Kernel Smut of Rice.</title>
        <authorList>
            <person name="Khanal S."/>
            <person name="Antony Babu S."/>
            <person name="Zhou X.G."/>
        </authorList>
    </citation>
    <scope>NUCLEOTIDE SEQUENCE</scope>
    <source>
        <strain evidence="6">TX6</strain>
    </source>
</reference>
<dbReference type="InterPro" id="IPR050600">
    <property type="entry name" value="SETD3_SETD6_MTase"/>
</dbReference>
<dbReference type="PANTHER" id="PTHR13271">
    <property type="entry name" value="UNCHARACTERIZED PUTATIVE METHYLTRANSFERASE"/>
    <property type="match status" value="1"/>
</dbReference>
<organism evidence="6 7">
    <name type="scientific">Tilletia horrida</name>
    <dbReference type="NCBI Taxonomy" id="155126"/>
    <lineage>
        <taxon>Eukaryota</taxon>
        <taxon>Fungi</taxon>
        <taxon>Dikarya</taxon>
        <taxon>Basidiomycota</taxon>
        <taxon>Ustilaginomycotina</taxon>
        <taxon>Exobasidiomycetes</taxon>
        <taxon>Tilletiales</taxon>
        <taxon>Tilletiaceae</taxon>
        <taxon>Tilletia</taxon>
    </lineage>
</organism>
<evidence type="ECO:0000256" key="1">
    <source>
        <dbReference type="ARBA" id="ARBA00022603"/>
    </source>
</evidence>
<evidence type="ECO:0000256" key="4">
    <source>
        <dbReference type="SAM" id="MobiDB-lite"/>
    </source>
</evidence>
<accession>A0AAN6GLL2</accession>
<feature type="compositionally biased region" description="Acidic residues" evidence="4">
    <location>
        <begin position="232"/>
        <end position="246"/>
    </location>
</feature>
<dbReference type="PROSITE" id="PS50280">
    <property type="entry name" value="SET"/>
    <property type="match status" value="1"/>
</dbReference>
<comment type="caution">
    <text evidence="6">The sequence shown here is derived from an EMBL/GenBank/DDBJ whole genome shotgun (WGS) entry which is preliminary data.</text>
</comment>
<dbReference type="AlphaFoldDB" id="A0AAN6GLL2"/>
<dbReference type="InterPro" id="IPR015353">
    <property type="entry name" value="Rubisco_LSMT_subst-bd"/>
</dbReference>
<dbReference type="PANTHER" id="PTHR13271:SF152">
    <property type="entry name" value="UBIQUITIN-LIKE DOMAIN-CONTAINING PROTEIN"/>
    <property type="match status" value="1"/>
</dbReference>
<dbReference type="GO" id="GO:0016279">
    <property type="term" value="F:protein-lysine N-methyltransferase activity"/>
    <property type="evidence" value="ECO:0007669"/>
    <property type="project" value="TreeGrafter"/>
</dbReference>
<protein>
    <submittedName>
        <fullName evidence="6">Ribosomal lysine N-methyltransferase 4</fullName>
    </submittedName>
</protein>
<feature type="region of interest" description="Disordered" evidence="4">
    <location>
        <begin position="338"/>
        <end position="372"/>
    </location>
</feature>
<name>A0AAN6GLL2_9BASI</name>
<dbReference type="GO" id="GO:0032259">
    <property type="term" value="P:methylation"/>
    <property type="evidence" value="ECO:0007669"/>
    <property type="project" value="UniProtKB-KW"/>
</dbReference>
<proteinExistence type="predicted"/>
<keyword evidence="2" id="KW-0808">Transferase</keyword>
<evidence type="ECO:0000259" key="5">
    <source>
        <dbReference type="PROSITE" id="PS50280"/>
    </source>
</evidence>
<feature type="compositionally biased region" description="Basic and acidic residues" evidence="4">
    <location>
        <begin position="338"/>
        <end position="351"/>
    </location>
</feature>
<feature type="region of interest" description="Disordered" evidence="4">
    <location>
        <begin position="223"/>
        <end position="246"/>
    </location>
</feature>
<dbReference type="Gene3D" id="3.90.1420.10">
    <property type="entry name" value="Rubisco LSMT, substrate-binding domain"/>
    <property type="match status" value="1"/>
</dbReference>
<sequence>MTVEADFLDWAASHGCRLTPGCELAEFSGMGRGLRAARDFEEDELLFTVHRRILLNLRTSRLGPFCQAQDSEWEDSIRNSGWVPLILSMLWEQWRVKETARWKAIAPTLAQPPAEAGSGAEVEWGPYLSILPTSFDTPMMWDPSEAEALLKGTDVLPRIGRKEADEIYVNLARPFIAARPHIFLGLAKDETTTELIDAEIEKYYSLNLFHIMGSRVLSRSFHVKTSQHSEDDGSDDEEEEEEEDTADISMVPMADMLNARHNSDNARLFFLPDALEMRTTSKIAAGSQIFNTFGDPPNGDLLRRYGHVDEPNGNDCVDLEVHLIGDAICELIEEATGKTGKDEKERSRMGDRVSWLCGGGDDDEDEPPLLDDDAFPLTYLPGFAPSPESPHATIPSDASDQKLAAALTNALEETGTLPEELLQAARVLSISESDFEAQVKRKHKLPSGKFISSVTRTDLSTAGSESGASFELSVASVMCRALRLRLRAYGSSSIAEDEAALKQIAHIAEDGSNSRERMALVVRLGEKRVLSDHLCAFEAVERSRQAKTSGEMTKSKKRKSEGQERTRQAEVPKKSKT</sequence>
<dbReference type="InterPro" id="IPR001214">
    <property type="entry name" value="SET_dom"/>
</dbReference>
<dbReference type="Proteomes" id="UP001176517">
    <property type="component" value="Unassembled WGS sequence"/>
</dbReference>
<gene>
    <name evidence="6" type="primary">RMS1</name>
    <name evidence="6" type="ORF">OC846_006141</name>
</gene>
<feature type="region of interest" description="Disordered" evidence="4">
    <location>
        <begin position="541"/>
        <end position="577"/>
    </location>
</feature>
<dbReference type="EMBL" id="JAPDMZ010000293">
    <property type="protein sequence ID" value="KAK0544265.1"/>
    <property type="molecule type" value="Genomic_DNA"/>
</dbReference>
<dbReference type="SUPFAM" id="SSF81822">
    <property type="entry name" value="RuBisCo LSMT C-terminal, substrate-binding domain"/>
    <property type="match status" value="1"/>
</dbReference>
<dbReference type="InterPro" id="IPR036464">
    <property type="entry name" value="Rubisco_LSMT_subst-bd_sf"/>
</dbReference>
<evidence type="ECO:0000313" key="6">
    <source>
        <dbReference type="EMBL" id="KAK0544265.1"/>
    </source>
</evidence>
<feature type="compositionally biased region" description="Acidic residues" evidence="4">
    <location>
        <begin position="360"/>
        <end position="372"/>
    </location>
</feature>
<dbReference type="Gene3D" id="3.90.1410.10">
    <property type="entry name" value="set domain protein methyltransferase, domain 1"/>
    <property type="match status" value="1"/>
</dbReference>
<feature type="domain" description="SET" evidence="5">
    <location>
        <begin position="20"/>
        <end position="294"/>
    </location>
</feature>
<keyword evidence="1" id="KW-0489">Methyltransferase</keyword>
<dbReference type="SUPFAM" id="SSF82199">
    <property type="entry name" value="SET domain"/>
    <property type="match status" value="1"/>
</dbReference>
<evidence type="ECO:0000256" key="2">
    <source>
        <dbReference type="ARBA" id="ARBA00022679"/>
    </source>
</evidence>
<keyword evidence="3" id="KW-0949">S-adenosyl-L-methionine</keyword>
<evidence type="ECO:0000256" key="3">
    <source>
        <dbReference type="ARBA" id="ARBA00022691"/>
    </source>
</evidence>